<evidence type="ECO:0000256" key="8">
    <source>
        <dbReference type="SAM" id="MobiDB-lite"/>
    </source>
</evidence>
<dbReference type="EMBL" id="JADWDJ010000008">
    <property type="protein sequence ID" value="KAG5277355.1"/>
    <property type="molecule type" value="Genomic_DNA"/>
</dbReference>
<evidence type="ECO:0000256" key="6">
    <source>
        <dbReference type="ARBA" id="ARBA00025707"/>
    </source>
</evidence>
<feature type="domain" description="Phospholipid/glycerol acyltransferase" evidence="9">
    <location>
        <begin position="136"/>
        <end position="265"/>
    </location>
</feature>
<feature type="region of interest" description="Disordered" evidence="8">
    <location>
        <begin position="663"/>
        <end position="691"/>
    </location>
</feature>
<dbReference type="GO" id="GO:0019432">
    <property type="term" value="P:triglyceride biosynthetic process"/>
    <property type="evidence" value="ECO:0007669"/>
    <property type="project" value="TreeGrafter"/>
</dbReference>
<organism evidence="10 11">
    <name type="scientific">Alosa alosa</name>
    <name type="common">allis shad</name>
    <dbReference type="NCBI Taxonomy" id="278164"/>
    <lineage>
        <taxon>Eukaryota</taxon>
        <taxon>Metazoa</taxon>
        <taxon>Chordata</taxon>
        <taxon>Craniata</taxon>
        <taxon>Vertebrata</taxon>
        <taxon>Euteleostomi</taxon>
        <taxon>Actinopterygii</taxon>
        <taxon>Neopterygii</taxon>
        <taxon>Teleostei</taxon>
        <taxon>Clupei</taxon>
        <taxon>Clupeiformes</taxon>
        <taxon>Clupeoidei</taxon>
        <taxon>Clupeidae</taxon>
        <taxon>Alosa</taxon>
    </lineage>
</organism>
<keyword evidence="4" id="KW-0472">Membrane</keyword>
<dbReference type="InterPro" id="IPR002123">
    <property type="entry name" value="Plipid/glycerol_acylTrfase"/>
</dbReference>
<evidence type="ECO:0000256" key="3">
    <source>
        <dbReference type="ARBA" id="ARBA00022679"/>
    </source>
</evidence>
<name>A0AAV6GUI7_9TELE</name>
<dbReference type="GO" id="GO:0005778">
    <property type="term" value="C:peroxisomal membrane"/>
    <property type="evidence" value="ECO:0007669"/>
    <property type="project" value="TreeGrafter"/>
</dbReference>
<evidence type="ECO:0000256" key="7">
    <source>
        <dbReference type="PIRNR" id="PIRNR000437"/>
    </source>
</evidence>
<dbReference type="InterPro" id="IPR045520">
    <property type="entry name" value="GPAT/DHAPAT_C"/>
</dbReference>
<dbReference type="Pfam" id="PF19277">
    <property type="entry name" value="GPAT_C"/>
    <property type="match status" value="1"/>
</dbReference>
<dbReference type="SMART" id="SM00563">
    <property type="entry name" value="PlsC"/>
    <property type="match status" value="1"/>
</dbReference>
<dbReference type="GO" id="GO:0004366">
    <property type="term" value="F:glycerol-3-phosphate O-acyltransferase activity"/>
    <property type="evidence" value="ECO:0007669"/>
    <property type="project" value="TreeGrafter"/>
</dbReference>
<comment type="pathway">
    <text evidence="6">Phospholipid metabolism.</text>
</comment>
<dbReference type="Pfam" id="PF01553">
    <property type="entry name" value="Acyltransferase"/>
    <property type="match status" value="1"/>
</dbReference>
<dbReference type="GO" id="GO:0008654">
    <property type="term" value="P:phospholipid biosynthetic process"/>
    <property type="evidence" value="ECO:0007669"/>
    <property type="project" value="TreeGrafter"/>
</dbReference>
<dbReference type="SUPFAM" id="SSF69593">
    <property type="entry name" value="Glycerol-3-phosphate (1)-acyltransferase"/>
    <property type="match status" value="1"/>
</dbReference>
<evidence type="ECO:0000256" key="5">
    <source>
        <dbReference type="ARBA" id="ARBA00023315"/>
    </source>
</evidence>
<feature type="compositionally biased region" description="Basic and acidic residues" evidence="8">
    <location>
        <begin position="681"/>
        <end position="691"/>
    </location>
</feature>
<comment type="similarity">
    <text evidence="2 7">Belongs to the GPAT/DAPAT family.</text>
</comment>
<sequence>METLCTEKTPEPGEFTDILEERRRNSDLSYALRTFSPQPYKGHPPTSASALHQAVLDSHYLRYVTQEVATESGEPVDVIREEAAGILEEMSHNLQLSFIRLLGYTLSKVFKRVFRRILVNEEGLNKLQQAIQEYPVILMPNHRSYVDFLVLSYVLFTYDLSIPVIAAGIPLMGMKLIGEILRRSGAFFIRRAIGSDKLYWAVLSEYVKTIVRTGSAPLEFYVEGLRSRTLKSLNPKLGMMHMVLEPFFKGEVYDICLVPISISYDRVLEESLLAHELLGVPKPKESTTGLLKARKVLEDDYGSMHLCFGQPLSVRELSKGRISRSQYNLVPRDLPQKPSEETQAFVSMVAHGVVRLQERGVVLSPWSLMALVLLQNYGGLALDSLAQRTAWLRGLALKFGALLDWPAQVPDEEVMLSSVSLHGSLVCCEEGRVFLLDEQGSSAAVSSVSPEEAVLKRAAVVLMCASYRNQALHVFVRPALVAVAMPTAPSSRKEDVFTQFKFLQELFSNEFVFVPGMAIQDFEEGCSLLLRCGALQISGQELTVTEDEQEIASFLRAILQPFIQTYQVVFQHLTVDGSQVFTERQYIPVLRSYVLKLILAGELHTYEALSSDTQKNVLHTLLRMEAVTKMKTGDQSKFIVNKADIQRIGDILAGRRPAQSAAFSRLNQGHARRSVRGGSTSERESRGTGELRKESGKCQLLFATCSLHVVERCWRLGTLPGDTYNKA</sequence>
<evidence type="ECO:0000313" key="10">
    <source>
        <dbReference type="EMBL" id="KAG5277355.1"/>
    </source>
</evidence>
<comment type="caution">
    <text evidence="10">The sequence shown here is derived from an EMBL/GenBank/DDBJ whole genome shotgun (WGS) entry which is preliminary data.</text>
</comment>
<dbReference type="Proteomes" id="UP000823561">
    <property type="component" value="Chromosome 8"/>
</dbReference>
<protein>
    <recommendedName>
        <fullName evidence="9">Phospholipid/glycerol acyltransferase domain-containing protein</fullName>
    </recommendedName>
</protein>
<dbReference type="GO" id="GO:0008611">
    <property type="term" value="P:ether lipid biosynthetic process"/>
    <property type="evidence" value="ECO:0007669"/>
    <property type="project" value="TreeGrafter"/>
</dbReference>
<dbReference type="InterPro" id="IPR022284">
    <property type="entry name" value="GPAT/DHAPAT"/>
</dbReference>
<evidence type="ECO:0000256" key="1">
    <source>
        <dbReference type="ARBA" id="ARBA00004370"/>
    </source>
</evidence>
<proteinExistence type="inferred from homology"/>
<dbReference type="GO" id="GO:0031966">
    <property type="term" value="C:mitochondrial membrane"/>
    <property type="evidence" value="ECO:0007669"/>
    <property type="project" value="TreeGrafter"/>
</dbReference>
<evidence type="ECO:0000259" key="9">
    <source>
        <dbReference type="SMART" id="SM00563"/>
    </source>
</evidence>
<dbReference type="GO" id="GO:0016287">
    <property type="term" value="F:glycerone-phosphate O-acyltransferase activity"/>
    <property type="evidence" value="ECO:0007669"/>
    <property type="project" value="TreeGrafter"/>
</dbReference>
<dbReference type="CDD" id="cd07993">
    <property type="entry name" value="LPLAT_DHAPAT-like"/>
    <property type="match status" value="1"/>
</dbReference>
<reference evidence="10" key="1">
    <citation type="submission" date="2020-10" db="EMBL/GenBank/DDBJ databases">
        <title>Chromosome-scale genome assembly of the Allis shad, Alosa alosa.</title>
        <authorList>
            <person name="Margot Z."/>
            <person name="Christophe K."/>
            <person name="Cabau C."/>
            <person name="Louis A."/>
            <person name="Berthelot C."/>
            <person name="Parey E."/>
            <person name="Roest Crollius H."/>
            <person name="Montfort J."/>
            <person name="Robinson-Rechavi M."/>
            <person name="Bucao C."/>
            <person name="Bouchez O."/>
            <person name="Gislard M."/>
            <person name="Lluch J."/>
            <person name="Milhes M."/>
            <person name="Lampietro C."/>
            <person name="Lopez Roques C."/>
            <person name="Donnadieu C."/>
            <person name="Braasch I."/>
            <person name="Desvignes T."/>
            <person name="Postlethwait J."/>
            <person name="Bobe J."/>
            <person name="Guiguen Y."/>
        </authorList>
    </citation>
    <scope>NUCLEOTIDE SEQUENCE</scope>
    <source>
        <strain evidence="10">M-15738</strain>
        <tissue evidence="10">Blood</tissue>
    </source>
</reference>
<evidence type="ECO:0000256" key="2">
    <source>
        <dbReference type="ARBA" id="ARBA00007937"/>
    </source>
</evidence>
<dbReference type="AlphaFoldDB" id="A0AAV6GUI7"/>
<dbReference type="PANTHER" id="PTHR12563:SF22">
    <property type="entry name" value="DIHYDROXYACETONE PHOSPHATE ACYLTRANSFERASE ISOFORM X1"/>
    <property type="match status" value="1"/>
</dbReference>
<accession>A0AAV6GUI7</accession>
<dbReference type="PANTHER" id="PTHR12563">
    <property type="entry name" value="GLYCEROL-3-PHOSPHATE ACYLTRANSFERASE"/>
    <property type="match status" value="1"/>
</dbReference>
<evidence type="ECO:0000313" key="11">
    <source>
        <dbReference type="Proteomes" id="UP000823561"/>
    </source>
</evidence>
<comment type="subcellular location">
    <subcellularLocation>
        <location evidence="1">Membrane</location>
    </subcellularLocation>
</comment>
<keyword evidence="3 7" id="KW-0808">Transferase</keyword>
<evidence type="ECO:0000256" key="4">
    <source>
        <dbReference type="ARBA" id="ARBA00023136"/>
    </source>
</evidence>
<keyword evidence="11" id="KW-1185">Reference proteome</keyword>
<dbReference type="InterPro" id="IPR041728">
    <property type="entry name" value="GPAT/DHAPAT_LPLAT"/>
</dbReference>
<gene>
    <name evidence="10" type="ORF">AALO_G00116580</name>
</gene>
<dbReference type="GO" id="GO:0006631">
    <property type="term" value="P:fatty acid metabolic process"/>
    <property type="evidence" value="ECO:0007669"/>
    <property type="project" value="TreeGrafter"/>
</dbReference>
<dbReference type="PIRSF" id="PIRSF000437">
    <property type="entry name" value="GPAT_DHAPAT"/>
    <property type="match status" value="1"/>
</dbReference>
<keyword evidence="5 7" id="KW-0012">Acyltransferase</keyword>